<feature type="region of interest" description="Disordered" evidence="1">
    <location>
        <begin position="610"/>
        <end position="636"/>
    </location>
</feature>
<evidence type="ECO:0000256" key="1">
    <source>
        <dbReference type="SAM" id="MobiDB-lite"/>
    </source>
</evidence>
<sequence>MTAWLFSGDLALLATPPGSRDVTSPKNTTIKEAPHRFVLCGHDGRGLAMTPTRTLFCVLQGIFQIGESTATSGYTCGDRSNIVGVYQLRPDYTVDQMTAWLFSGDLTLLATPPGSRDVTSAKNTIIKEAPHRRGVTSPETTNIQEAPHRFVFCGHDGRGLAMTPTRSLFCVLQDIFQISASTATSVYTCGDRRDIVGVYQLRPDYTVDQMTALLYSRDLALLSTPPGSRGVTSPETTNIQEALHRFVFSGHDGRGLAMTPTRTLFCVLYGIFQIGVSTATSAYTCGDRSDIVGVYQLRPDYTVDQMTTLLFSRDLPLLATPPGSRGVTSSETTNIQEAPHRFVFCGYDGRGLAVTLTRTLFCVLQGIFQIGVSTATSAYTCGDRSDIVGVYTLRPDHTVDQMTAWLFSGGLLLLATPPGSRGVTSPKNTTIKQSPHRFVFCGHDGRGLAMTPTRTLFCVLQGIFQIGASTAASGYPCGDRSDIVGVYTLRPDHPVDQMTALLYSRDLALLATIPGSRGVTSPESTTIKEAPHRFVICGHDGRGLAMTLTRTLFCVMQGIFHIGASTATSAYTCGDRSDIVGVYQLRPDYTVDQMTALLYSRDLALLATPPGSRGVTSPETTNIQEAPHRRGVTSPESTTIKEAPHRFEFCGHDGRGVAITLKRTLFCVLQGIFQIGVSTATSAYTCGDRRDIVGVYQLRPDYTVDQMTALLYSRDLALLSTPPGSRGVTSPETTNIQEALHRFVFSGHDGRGLAMTPTRTLFCVLYGIFQIGVSTATSAYTCGDRSDIVGVYQLRPDYTVDQMTTLLFSRDLPLLATPPGSRGVTSSETTNIQEAPHRFVFCGYDGRGLAVTLTRTLFCVLQGIFQIGVSTATSAYTCGDRSDIVGVYTLRPDHTVDQMTAWLFSGGLLLLATPPGSRGVTSPKNTTIKQSPHRAFSRSAHLQQRAATRAAIEAISSEFITLRPDYPVDQMTTLLFSRDLALLATPPGSRGVTSPETTNIQEARHRFVFCGYDGRGLAMTLTRTLFCVMQGIFQIGASTATSAYTCGDRSDIVGVYQLRPDYTVDQMTAWLFSGDLALLATPPGSRDVTSPKNTTIKEAPHRFVLCGHDGRGLAMTPTRTLFCVLQGIFQIGESTATSGYTCGDRSNIVGVYQLRPDYTVDQMTAWLFSGDLTLLATPPGSRDVTSAKNTIIKEAPHRFVLCRHDGRGLAITLTRTLFCVLQSIFQIGASTATSAYTCGDRSDIVGVYTLRPDHTVDQMTAWLFSGDLALLATPPGSRGVTSPETTNIQEALHRFVFSGHDGRGLAMTPTRTLFCVLHGIFQIGVSTATSAYTCGDRSDIVGVYQLRPDYTVDQMTALLFSRDLPLLATPPGSRGVTSPETTNIQEAPHRFVFCGHDGRGLAMTLTRTLFCVLQGIFQIGASTATSAYTCGDRSDIVGVYHTSSGLHC</sequence>
<comment type="caution">
    <text evidence="2">The sequence shown here is derived from an EMBL/GenBank/DDBJ whole genome shotgun (WGS) entry which is preliminary data.</text>
</comment>
<gene>
    <name evidence="2" type="ORF">V5799_001919</name>
</gene>
<dbReference type="Proteomes" id="UP001321473">
    <property type="component" value="Unassembled WGS sequence"/>
</dbReference>
<keyword evidence="3" id="KW-1185">Reference proteome</keyword>
<feature type="compositionally biased region" description="Polar residues" evidence="1">
    <location>
        <begin position="614"/>
        <end position="624"/>
    </location>
</feature>
<evidence type="ECO:0000313" key="3">
    <source>
        <dbReference type="Proteomes" id="UP001321473"/>
    </source>
</evidence>
<protein>
    <submittedName>
        <fullName evidence="2">Uncharacterized protein</fullName>
    </submittedName>
</protein>
<organism evidence="2 3">
    <name type="scientific">Amblyomma americanum</name>
    <name type="common">Lone star tick</name>
    <dbReference type="NCBI Taxonomy" id="6943"/>
    <lineage>
        <taxon>Eukaryota</taxon>
        <taxon>Metazoa</taxon>
        <taxon>Ecdysozoa</taxon>
        <taxon>Arthropoda</taxon>
        <taxon>Chelicerata</taxon>
        <taxon>Arachnida</taxon>
        <taxon>Acari</taxon>
        <taxon>Parasitiformes</taxon>
        <taxon>Ixodida</taxon>
        <taxon>Ixodoidea</taxon>
        <taxon>Ixodidae</taxon>
        <taxon>Amblyomminae</taxon>
        <taxon>Amblyomma</taxon>
    </lineage>
</organism>
<reference evidence="2 3" key="1">
    <citation type="journal article" date="2023" name="Arcadia Sci">
        <title>De novo assembly of a long-read Amblyomma americanum tick genome.</title>
        <authorList>
            <person name="Chou S."/>
            <person name="Poskanzer K.E."/>
            <person name="Rollins M."/>
            <person name="Thuy-Boun P.S."/>
        </authorList>
    </citation>
    <scope>NUCLEOTIDE SEQUENCE [LARGE SCALE GENOMIC DNA]</scope>
    <source>
        <strain evidence="2">F_SG_1</strain>
        <tissue evidence="2">Salivary glands</tissue>
    </source>
</reference>
<accession>A0AAQ4CYA3</accession>
<proteinExistence type="predicted"/>
<dbReference type="EMBL" id="JARKHS020036661">
    <property type="protein sequence ID" value="KAK8755193.1"/>
    <property type="molecule type" value="Genomic_DNA"/>
</dbReference>
<evidence type="ECO:0000313" key="2">
    <source>
        <dbReference type="EMBL" id="KAK8755193.1"/>
    </source>
</evidence>
<name>A0AAQ4CYA3_AMBAM</name>